<dbReference type="STRING" id="56804.BAE46_07875"/>
<keyword evidence="7" id="KW-1185">Reference proteome</keyword>
<dbReference type="GO" id="GO:0030674">
    <property type="term" value="F:protein-macromolecule adaptor activity"/>
    <property type="evidence" value="ECO:0007669"/>
    <property type="project" value="TreeGrafter"/>
</dbReference>
<comment type="similarity">
    <text evidence="4">Belongs to the BamE family.</text>
</comment>
<comment type="caution">
    <text evidence="6">The sequence shown here is derived from an EMBL/GenBank/DDBJ whole genome shotgun (WGS) entry which is preliminary data.</text>
</comment>
<proteinExistence type="inferred from homology"/>
<keyword evidence="2 4" id="KW-0472">Membrane</keyword>
<dbReference type="InterPro" id="IPR007450">
    <property type="entry name" value="BamE_dom"/>
</dbReference>
<dbReference type="GO" id="GO:0043165">
    <property type="term" value="P:Gram-negative-bacterium-type cell outer membrane assembly"/>
    <property type="evidence" value="ECO:0007669"/>
    <property type="project" value="UniProtKB-UniRule"/>
</dbReference>
<dbReference type="PANTHER" id="PTHR37482">
    <property type="entry name" value="OUTER MEMBRANE PROTEIN ASSEMBLY FACTOR BAME"/>
    <property type="match status" value="1"/>
</dbReference>
<evidence type="ECO:0000313" key="6">
    <source>
        <dbReference type="EMBL" id="GAB54723.1"/>
    </source>
</evidence>
<protein>
    <recommendedName>
        <fullName evidence="4">Outer membrane protein assembly factor BamE</fullName>
    </recommendedName>
</protein>
<dbReference type="PANTHER" id="PTHR37482:SF1">
    <property type="entry name" value="OUTER MEMBRANE PROTEIN ASSEMBLY FACTOR BAME"/>
    <property type="match status" value="1"/>
</dbReference>
<dbReference type="AlphaFoldDB" id="H5T8U6"/>
<accession>H5T8U6</accession>
<name>H5T8U6_9ALTE</name>
<comment type="subunit">
    <text evidence="4">Part of the Bam complex.</text>
</comment>
<comment type="subcellular location">
    <subcellularLocation>
        <location evidence="4">Cell outer membrane</location>
    </subcellularLocation>
</comment>
<keyword evidence="3 4" id="KW-0998">Cell outer membrane</keyword>
<dbReference type="HAMAP" id="MF_00925">
    <property type="entry name" value="OM_assembly_BamE"/>
    <property type="match status" value="1"/>
</dbReference>
<evidence type="ECO:0000256" key="2">
    <source>
        <dbReference type="ARBA" id="ARBA00023136"/>
    </source>
</evidence>
<evidence type="ECO:0000256" key="4">
    <source>
        <dbReference type="HAMAP-Rule" id="MF_00925"/>
    </source>
</evidence>
<comment type="function">
    <text evidence="4">Part of the outer membrane protein assembly complex, which is involved in assembly and insertion of beta-barrel proteins into the outer membrane.</text>
</comment>
<dbReference type="eggNOG" id="COG2913">
    <property type="taxonomic scope" value="Bacteria"/>
</dbReference>
<reference evidence="6 7" key="2">
    <citation type="journal article" date="2017" name="Antonie Van Leeuwenhoek">
        <title>Rhizobium rhizosphaerae sp. nov., a novel species isolated from rice rhizosphere.</title>
        <authorList>
            <person name="Zhao J.J."/>
            <person name="Zhang J."/>
            <person name="Zhang R.J."/>
            <person name="Zhang C.W."/>
            <person name="Yin H.Q."/>
            <person name="Zhang X.X."/>
        </authorList>
    </citation>
    <scope>NUCLEOTIDE SEQUENCE [LARGE SCALE GENOMIC DNA]</scope>
    <source>
        <strain evidence="6 7">ACAM 611</strain>
    </source>
</reference>
<dbReference type="Pfam" id="PF04355">
    <property type="entry name" value="BamE"/>
    <property type="match status" value="1"/>
</dbReference>
<evidence type="ECO:0000256" key="3">
    <source>
        <dbReference type="ARBA" id="ARBA00023237"/>
    </source>
</evidence>
<dbReference type="GO" id="GO:0051205">
    <property type="term" value="P:protein insertion into membrane"/>
    <property type="evidence" value="ECO:0007669"/>
    <property type="project" value="UniProtKB-UniRule"/>
</dbReference>
<dbReference type="EMBL" id="BAET01000007">
    <property type="protein sequence ID" value="GAB54723.1"/>
    <property type="molecule type" value="Genomic_DNA"/>
</dbReference>
<keyword evidence="1 4" id="KW-0732">Signal</keyword>
<keyword evidence="6" id="KW-0449">Lipoprotein</keyword>
<organism evidence="6 7">
    <name type="scientific">Glaciecola punicea ACAM 611</name>
    <dbReference type="NCBI Taxonomy" id="1121923"/>
    <lineage>
        <taxon>Bacteria</taxon>
        <taxon>Pseudomonadati</taxon>
        <taxon>Pseudomonadota</taxon>
        <taxon>Gammaproteobacteria</taxon>
        <taxon>Alteromonadales</taxon>
        <taxon>Alteromonadaceae</taxon>
        <taxon>Glaciecola</taxon>
    </lineage>
</organism>
<reference evidence="6 7" key="1">
    <citation type="journal article" date="2012" name="J. Bacteriol.">
        <title>Genome sequence of proteorhodopsin-containing sea ice bacterium Glaciecola punicea ACAM 611T.</title>
        <authorList>
            <person name="Qin Q.-L."/>
            <person name="Xie B.-B."/>
            <person name="Shu Y.-L."/>
            <person name="Rong J.-C."/>
            <person name="Zhao D.-L."/>
            <person name="Zhang X.-Y."/>
            <person name="Chen X.-L."/>
            <person name="Zhou B.-C."/>
            <person name="Zhanga Y.-Z."/>
        </authorList>
    </citation>
    <scope>NUCLEOTIDE SEQUENCE [LARGE SCALE GENOMIC DNA]</scope>
    <source>
        <strain evidence="6 7">ACAM 611</strain>
    </source>
</reference>
<dbReference type="Proteomes" id="UP000053586">
    <property type="component" value="Unassembled WGS sequence"/>
</dbReference>
<dbReference type="GO" id="GO:1990063">
    <property type="term" value="C:Bam protein complex"/>
    <property type="evidence" value="ECO:0007669"/>
    <property type="project" value="TreeGrafter"/>
</dbReference>
<dbReference type="InterPro" id="IPR026592">
    <property type="entry name" value="BamE"/>
</dbReference>
<evidence type="ECO:0000259" key="5">
    <source>
        <dbReference type="Pfam" id="PF04355"/>
    </source>
</evidence>
<gene>
    <name evidence="6" type="primary">omlA</name>
    <name evidence="4" type="synonym">bamE</name>
    <name evidence="6" type="ORF">GPUN_0579</name>
</gene>
<dbReference type="InterPro" id="IPR037873">
    <property type="entry name" value="BamE-like"/>
</dbReference>
<evidence type="ECO:0000256" key="1">
    <source>
        <dbReference type="ARBA" id="ARBA00022729"/>
    </source>
</evidence>
<dbReference type="Gene3D" id="3.30.1450.10">
    <property type="match status" value="1"/>
</dbReference>
<feature type="domain" description="Outer membrane protein assembly factor BamE" evidence="5">
    <location>
        <begin position="41"/>
        <end position="111"/>
    </location>
</feature>
<sequence length="128" mass="14921">MPAQIYNRYNMKSAYIIIILVTTLFTTACSDWIFRIDVPQGNFLDQKDVDRLRIEMTKEQVEFVLGNAIVEDSFSSDTWYYIYNMKRGMSKRGEDVRKELILKFVDGKLSSMTGDFEESEEFSTPLDA</sequence>
<evidence type="ECO:0000313" key="7">
    <source>
        <dbReference type="Proteomes" id="UP000053586"/>
    </source>
</evidence>